<dbReference type="GO" id="GO:0016020">
    <property type="term" value="C:membrane"/>
    <property type="evidence" value="ECO:0007669"/>
    <property type="project" value="UniProtKB-SubCell"/>
</dbReference>
<dbReference type="RefSeq" id="WP_123228863.1">
    <property type="nucleotide sequence ID" value="NZ_RJSE01000008.1"/>
</dbReference>
<evidence type="ECO:0000256" key="5">
    <source>
        <dbReference type="SAM" id="Phobius"/>
    </source>
</evidence>
<evidence type="ECO:0000256" key="3">
    <source>
        <dbReference type="ARBA" id="ARBA00022989"/>
    </source>
</evidence>
<name>A0A3N0CCJ4_9ACTN</name>
<dbReference type="PANTHER" id="PTHR38480">
    <property type="entry name" value="SLR0254 PROTEIN"/>
    <property type="match status" value="1"/>
</dbReference>
<keyword evidence="4 5" id="KW-0472">Membrane</keyword>
<evidence type="ECO:0000256" key="2">
    <source>
        <dbReference type="ARBA" id="ARBA00022692"/>
    </source>
</evidence>
<comment type="subcellular location">
    <subcellularLocation>
        <location evidence="1">Membrane</location>
        <topology evidence="1">Multi-pass membrane protein</topology>
    </subcellularLocation>
</comment>
<accession>A0A3N0CCJ4</accession>
<keyword evidence="2 5" id="KW-0812">Transmembrane</keyword>
<keyword evidence="3 5" id="KW-1133">Transmembrane helix</keyword>
<feature type="transmembrane region" description="Helical" evidence="5">
    <location>
        <begin position="66"/>
        <end position="87"/>
    </location>
</feature>
<dbReference type="Pfam" id="PF06271">
    <property type="entry name" value="RDD"/>
    <property type="match status" value="1"/>
</dbReference>
<feature type="domain" description="RDD" evidence="6">
    <location>
        <begin position="29"/>
        <end position="156"/>
    </location>
</feature>
<evidence type="ECO:0000256" key="1">
    <source>
        <dbReference type="ARBA" id="ARBA00004141"/>
    </source>
</evidence>
<dbReference type="OrthoDB" id="9787732at2"/>
<sequence>MTNPSLEYAALTSDDLVTGEAVALDLPAASFGSRIASGLIDIIVTVISAFVVITILGSISAGSSEALVYASMVAALIVIFLVIPTTVETVTRGRSLGKLALGLRTVRDDAGPISFQHAFIRALVGFVEIYPLTGVPAFFSALLSDRGKRLGDHAAGTYVIRDRFALQLPPPVPMPYALQDWARNADITALPTPLALATRQYLSRLGEITPQARTSLGLSLAEQMRPYVAPAPPAGTPPEVFLTAVLVARRDRDLVRLQREAALRHRLFSRR</sequence>
<proteinExistence type="predicted"/>
<dbReference type="InterPro" id="IPR010432">
    <property type="entry name" value="RDD"/>
</dbReference>
<keyword evidence="8" id="KW-1185">Reference proteome</keyword>
<comment type="caution">
    <text evidence="7">The sequence shown here is derived from an EMBL/GenBank/DDBJ whole genome shotgun (WGS) entry which is preliminary data.</text>
</comment>
<evidence type="ECO:0000313" key="8">
    <source>
        <dbReference type="Proteomes" id="UP000267128"/>
    </source>
</evidence>
<dbReference type="PANTHER" id="PTHR38480:SF1">
    <property type="entry name" value="SLR0254 PROTEIN"/>
    <property type="match status" value="1"/>
</dbReference>
<evidence type="ECO:0000313" key="7">
    <source>
        <dbReference type="EMBL" id="RNL61148.1"/>
    </source>
</evidence>
<evidence type="ECO:0000259" key="6">
    <source>
        <dbReference type="Pfam" id="PF06271"/>
    </source>
</evidence>
<organism evidence="7 8">
    <name type="scientific">Nocardioides marmoriginsengisoli</name>
    <dbReference type="NCBI Taxonomy" id="661483"/>
    <lineage>
        <taxon>Bacteria</taxon>
        <taxon>Bacillati</taxon>
        <taxon>Actinomycetota</taxon>
        <taxon>Actinomycetes</taxon>
        <taxon>Propionibacteriales</taxon>
        <taxon>Nocardioidaceae</taxon>
        <taxon>Nocardioides</taxon>
    </lineage>
</organism>
<protein>
    <submittedName>
        <fullName evidence="7">RDD family protein</fullName>
    </submittedName>
</protein>
<feature type="transmembrane region" description="Helical" evidence="5">
    <location>
        <begin position="35"/>
        <end position="59"/>
    </location>
</feature>
<gene>
    <name evidence="7" type="ORF">EFK50_17405</name>
</gene>
<dbReference type="Proteomes" id="UP000267128">
    <property type="component" value="Unassembled WGS sequence"/>
</dbReference>
<evidence type="ECO:0000256" key="4">
    <source>
        <dbReference type="ARBA" id="ARBA00023136"/>
    </source>
</evidence>
<dbReference type="AlphaFoldDB" id="A0A3N0CCJ4"/>
<reference evidence="7 8" key="1">
    <citation type="submission" date="2018-11" db="EMBL/GenBank/DDBJ databases">
        <authorList>
            <person name="Li F."/>
        </authorList>
    </citation>
    <scope>NUCLEOTIDE SEQUENCE [LARGE SCALE GENOMIC DNA]</scope>
    <source>
        <strain evidence="7 8">Gsoil 097</strain>
    </source>
</reference>
<dbReference type="EMBL" id="RJSE01000008">
    <property type="protein sequence ID" value="RNL61148.1"/>
    <property type="molecule type" value="Genomic_DNA"/>
</dbReference>
<feature type="transmembrane region" description="Helical" evidence="5">
    <location>
        <begin position="118"/>
        <end position="143"/>
    </location>
</feature>